<dbReference type="AlphaFoldDB" id="A0A100WSN6"/>
<organism evidence="1 2">
    <name type="scientific">Mycolicibacterium fortuitum subsp. acetamidolyticum</name>
    <dbReference type="NCBI Taxonomy" id="144550"/>
    <lineage>
        <taxon>Bacteria</taxon>
        <taxon>Bacillati</taxon>
        <taxon>Actinomycetota</taxon>
        <taxon>Actinomycetes</taxon>
        <taxon>Mycobacteriales</taxon>
        <taxon>Mycobacteriaceae</taxon>
        <taxon>Mycolicibacterium</taxon>
    </lineage>
</organism>
<comment type="caution">
    <text evidence="1">The sequence shown here is derived from an EMBL/GenBank/DDBJ whole genome shotgun (WGS) entry which is preliminary data.</text>
</comment>
<protein>
    <submittedName>
        <fullName evidence="1">Uncharacterized protein</fullName>
    </submittedName>
</protein>
<reference evidence="1 2" key="1">
    <citation type="journal article" date="2016" name="Genome Announc.">
        <title>Draft Genome Sequences of Five Rapidly Growing Mycobacterium Species, M. thermoresistibile, M. fortuitum subsp. acetamidolyticum, M. canariasense, M. brisbanense, and M. novocastrense.</title>
        <authorList>
            <person name="Katahira K."/>
            <person name="Ogura Y."/>
            <person name="Gotoh Y."/>
            <person name="Hayashi T."/>
        </authorList>
    </citation>
    <scope>NUCLEOTIDE SEQUENCE [LARGE SCALE GENOMIC DNA]</scope>
    <source>
        <strain evidence="1 2">JCM6368</strain>
    </source>
</reference>
<evidence type="ECO:0000313" key="1">
    <source>
        <dbReference type="EMBL" id="GAT03808.1"/>
    </source>
</evidence>
<accession>A0A100WSN6</accession>
<sequence>MPAVPIDVGQVWEGLDNADDARLAFAFSHPSYAHLLTAGITLPSFREELEWILRQFDEGLPDGDVVDVGAGAGVTAAVISLATKRIVRAVDPAAGAEAAVRYVANTVGVPVIAEEAPASKLASENLDGVAVALAQSVLAYTGFGSRDDDAGKSEECSALVSVLATVGEALVIEHTANKWDNEATWKSFAAVMSQVGMYPVWETLSLASGYTALTPEVPAYERSAYRRPKLCLRFSTAGDPHDAEDRLLAVLAEHPVGTGYIG</sequence>
<gene>
    <name evidence="1" type="ORF">RMCFA_3920</name>
</gene>
<evidence type="ECO:0000313" key="2">
    <source>
        <dbReference type="Proteomes" id="UP000069705"/>
    </source>
</evidence>
<dbReference type="InterPro" id="IPR029063">
    <property type="entry name" value="SAM-dependent_MTases_sf"/>
</dbReference>
<dbReference type="SUPFAM" id="SSF53335">
    <property type="entry name" value="S-adenosyl-L-methionine-dependent methyltransferases"/>
    <property type="match status" value="1"/>
</dbReference>
<name>A0A100WSN6_MYCFO</name>
<reference evidence="2" key="2">
    <citation type="submission" date="2016-02" db="EMBL/GenBank/DDBJ databases">
        <title>Draft genome sequence of five rapidly growing Mycobacterium species.</title>
        <authorList>
            <person name="Katahira K."/>
            <person name="Gotou Y."/>
            <person name="Iida K."/>
            <person name="Ogura Y."/>
            <person name="Hayashi T."/>
        </authorList>
    </citation>
    <scope>NUCLEOTIDE SEQUENCE [LARGE SCALE GENOMIC DNA]</scope>
    <source>
        <strain evidence="2">JCM6368</strain>
    </source>
</reference>
<dbReference type="EMBL" id="BCSZ01000035">
    <property type="protein sequence ID" value="GAT03808.1"/>
    <property type="molecule type" value="Genomic_DNA"/>
</dbReference>
<dbReference type="Proteomes" id="UP000069705">
    <property type="component" value="Unassembled WGS sequence"/>
</dbReference>
<proteinExistence type="predicted"/>